<dbReference type="EMBL" id="MSDW01000001">
    <property type="protein sequence ID" value="OKY78668.1"/>
    <property type="molecule type" value="Genomic_DNA"/>
</dbReference>
<gene>
    <name evidence="2" type="ORF">BTN85_1165</name>
</gene>
<dbReference type="AlphaFoldDB" id="A0A1Q6DWF5"/>
<name>A0A1Q6DWF5_METT1</name>
<keyword evidence="1" id="KW-0472">Membrane</keyword>
<feature type="transmembrane region" description="Helical" evidence="1">
    <location>
        <begin position="31"/>
        <end position="55"/>
    </location>
</feature>
<proteinExistence type="predicted"/>
<feature type="transmembrane region" description="Helical" evidence="1">
    <location>
        <begin position="6"/>
        <end position="24"/>
    </location>
</feature>
<evidence type="ECO:0000313" key="2">
    <source>
        <dbReference type="EMBL" id="OKY78668.1"/>
    </source>
</evidence>
<organism evidence="2 3">
    <name type="scientific">Methanohalarchaeum thermophilum</name>
    <dbReference type="NCBI Taxonomy" id="1903181"/>
    <lineage>
        <taxon>Archaea</taxon>
        <taxon>Methanobacteriati</taxon>
        <taxon>Methanobacteriota</taxon>
        <taxon>Methanonatronarchaeia</taxon>
        <taxon>Methanonatronarchaeales</taxon>
        <taxon>Methanonatronarchaeaceae</taxon>
        <taxon>Candidatus Methanohalarchaeum</taxon>
    </lineage>
</organism>
<evidence type="ECO:0000313" key="3">
    <source>
        <dbReference type="Proteomes" id="UP000185744"/>
    </source>
</evidence>
<keyword evidence="1" id="KW-0812">Transmembrane</keyword>
<reference evidence="2" key="1">
    <citation type="submission" date="2016-12" db="EMBL/GenBank/DDBJ databases">
        <title>Discovery of methanogenic haloarchaea.</title>
        <authorList>
            <person name="Sorokin D.Y."/>
            <person name="Makarova K.S."/>
            <person name="Abbas B."/>
            <person name="Ferrer M."/>
            <person name="Golyshin P.N."/>
        </authorList>
    </citation>
    <scope>NUCLEOTIDE SEQUENCE [LARGE SCALE GENOMIC DNA]</scope>
    <source>
        <strain evidence="2">HMET1</strain>
    </source>
</reference>
<dbReference type="InParanoid" id="A0A1Q6DWF5"/>
<sequence length="58" mass="6218">MLLGKIGEGIVVILVSAIMFFIALPEIMPEFTAISVLLGTLFIIGGAIQIVRGIFQQN</sequence>
<keyword evidence="1" id="KW-1133">Transmembrane helix</keyword>
<dbReference type="Proteomes" id="UP000185744">
    <property type="component" value="Unassembled WGS sequence"/>
</dbReference>
<accession>A0A1Q6DWF5</accession>
<comment type="caution">
    <text evidence="2">The sequence shown here is derived from an EMBL/GenBank/DDBJ whole genome shotgun (WGS) entry which is preliminary data.</text>
</comment>
<protein>
    <submittedName>
        <fullName evidence="2">Uncharacterized protein</fullName>
    </submittedName>
</protein>
<keyword evidence="3" id="KW-1185">Reference proteome</keyword>
<evidence type="ECO:0000256" key="1">
    <source>
        <dbReference type="SAM" id="Phobius"/>
    </source>
</evidence>